<dbReference type="RefSeq" id="WP_077177442.1">
    <property type="nucleotide sequence ID" value="NZ_BDJL01000024.1"/>
</dbReference>
<dbReference type="Gene3D" id="3.40.50.720">
    <property type="entry name" value="NAD(P)-binding Rossmann-like Domain"/>
    <property type="match status" value="1"/>
</dbReference>
<dbReference type="InterPro" id="IPR000594">
    <property type="entry name" value="ThiF_NAD_FAD-bd"/>
</dbReference>
<keyword evidence="3" id="KW-1185">Reference proteome</keyword>
<feature type="domain" description="THIF-type NAD/FAD binding fold" evidence="1">
    <location>
        <begin position="55"/>
        <end position="272"/>
    </location>
</feature>
<name>A0A1L8D166_9THEO</name>
<sequence>MLSRGEKNLLGNIFRREGIKELSLETTERISRETGLSLRAVEYFALENGVIPRKYARNIGSFTLAGQKKLLASKVMIVGLGGLGGYVLEELCRAGVGEIVGVDGDAFEETNLNRQLLATVKNLGQKKANKARKRAAEINQAVVVSSFVSKVENLPETAWQGVELVFDCLDNIESRLYLEEKTKNLGVPLVHGAIGGWYGQVGIVWPGSNLLTKIYQERKKGIEQVLGNPPFTPAVAASLMVALGINCLLGTLEKENVFYFFDLKNLEFEKINL</sequence>
<proteinExistence type="predicted"/>
<reference evidence="3" key="1">
    <citation type="submission" date="2016-12" db="EMBL/GenBank/DDBJ databases">
        <title>Draft Genome Sequences od Carboxydothermus pertinax and islandicus, Hydrogenogenic Carboxydotrophic Bacteria.</title>
        <authorList>
            <person name="Fukuyama Y."/>
            <person name="Ohmae K."/>
            <person name="Yoneda Y."/>
            <person name="Yoshida T."/>
            <person name="Sako Y."/>
        </authorList>
    </citation>
    <scope>NUCLEOTIDE SEQUENCE [LARGE SCALE GENOMIC DNA]</scope>
    <source>
        <strain evidence="3">SET</strain>
    </source>
</reference>
<organism evidence="2 3">
    <name type="scientific">Carboxydothermus islandicus</name>
    <dbReference type="NCBI Taxonomy" id="661089"/>
    <lineage>
        <taxon>Bacteria</taxon>
        <taxon>Bacillati</taxon>
        <taxon>Bacillota</taxon>
        <taxon>Clostridia</taxon>
        <taxon>Thermoanaerobacterales</taxon>
        <taxon>Thermoanaerobacteraceae</taxon>
        <taxon>Carboxydothermus</taxon>
    </lineage>
</organism>
<dbReference type="GO" id="GO:0061504">
    <property type="term" value="P:cyclic threonylcarbamoyladenosine biosynthetic process"/>
    <property type="evidence" value="ECO:0007669"/>
    <property type="project" value="TreeGrafter"/>
</dbReference>
<dbReference type="InterPro" id="IPR045886">
    <property type="entry name" value="ThiF/MoeB/HesA"/>
</dbReference>
<gene>
    <name evidence="2" type="ORF">ciss_08690</name>
</gene>
<evidence type="ECO:0000259" key="1">
    <source>
        <dbReference type="Pfam" id="PF00899"/>
    </source>
</evidence>
<dbReference type="SUPFAM" id="SSF69572">
    <property type="entry name" value="Activating enzymes of the ubiquitin-like proteins"/>
    <property type="match status" value="1"/>
</dbReference>
<comment type="caution">
    <text evidence="2">The sequence shown here is derived from an EMBL/GenBank/DDBJ whole genome shotgun (WGS) entry which is preliminary data.</text>
</comment>
<dbReference type="PANTHER" id="PTHR43267:SF1">
    <property type="entry name" value="TRNA THREONYLCARBAMOYLADENOSINE DEHYDRATASE"/>
    <property type="match status" value="1"/>
</dbReference>
<evidence type="ECO:0000313" key="2">
    <source>
        <dbReference type="EMBL" id="GAV24936.1"/>
    </source>
</evidence>
<dbReference type="AlphaFoldDB" id="A0A1L8D166"/>
<dbReference type="Pfam" id="PF00899">
    <property type="entry name" value="ThiF"/>
    <property type="match status" value="1"/>
</dbReference>
<dbReference type="OrthoDB" id="9804286at2"/>
<dbReference type="EMBL" id="BDJL01000024">
    <property type="protein sequence ID" value="GAV24936.1"/>
    <property type="molecule type" value="Genomic_DNA"/>
</dbReference>
<dbReference type="STRING" id="661089.ciss_08690"/>
<dbReference type="Proteomes" id="UP000187338">
    <property type="component" value="Unassembled WGS sequence"/>
</dbReference>
<dbReference type="GO" id="GO:0061503">
    <property type="term" value="F:tRNA threonylcarbamoyladenosine dehydratase"/>
    <property type="evidence" value="ECO:0007669"/>
    <property type="project" value="TreeGrafter"/>
</dbReference>
<evidence type="ECO:0000313" key="3">
    <source>
        <dbReference type="Proteomes" id="UP000187338"/>
    </source>
</evidence>
<accession>A0A1L8D166</accession>
<dbReference type="GO" id="GO:0008641">
    <property type="term" value="F:ubiquitin-like modifier activating enzyme activity"/>
    <property type="evidence" value="ECO:0007669"/>
    <property type="project" value="InterPro"/>
</dbReference>
<dbReference type="InterPro" id="IPR035985">
    <property type="entry name" value="Ubiquitin-activating_enz"/>
</dbReference>
<dbReference type="PANTHER" id="PTHR43267">
    <property type="entry name" value="TRNA THREONYLCARBAMOYLADENOSINE DEHYDRATASE"/>
    <property type="match status" value="1"/>
</dbReference>
<protein>
    <recommendedName>
        <fullName evidence="1">THIF-type NAD/FAD binding fold domain-containing protein</fullName>
    </recommendedName>
</protein>